<protein>
    <recommendedName>
        <fullName evidence="1">Lantibiotic biosynthesis protein dehydration domain-containing protein</fullName>
    </recommendedName>
</protein>
<name>A0A9W6SHM9_9ACTN</name>
<evidence type="ECO:0000313" key="3">
    <source>
        <dbReference type="Proteomes" id="UP001165079"/>
    </source>
</evidence>
<dbReference type="InterPro" id="IPR046732">
    <property type="entry name" value="DUF6624"/>
</dbReference>
<proteinExistence type="predicted"/>
<organism evidence="2 3">
    <name type="scientific">Actinorhabdospora filicis</name>
    <dbReference type="NCBI Taxonomy" id="1785913"/>
    <lineage>
        <taxon>Bacteria</taxon>
        <taxon>Bacillati</taxon>
        <taxon>Actinomycetota</taxon>
        <taxon>Actinomycetes</taxon>
        <taxon>Micromonosporales</taxon>
        <taxon>Micromonosporaceae</taxon>
        <taxon>Actinorhabdospora</taxon>
    </lineage>
</organism>
<dbReference type="InterPro" id="IPR025410">
    <property type="entry name" value="Lant_dehyd"/>
</dbReference>
<dbReference type="RefSeq" id="WP_285661636.1">
    <property type="nucleotide sequence ID" value="NZ_BSTX01000001.1"/>
</dbReference>
<dbReference type="AlphaFoldDB" id="A0A9W6SHM9"/>
<sequence>MTVPPVPETLWRPVRARPSRTPARLVEAILAGTGGAALPPVVRVGPGGVWRFDHHVGDPDVIAAALAEPRFAAWADLAARLDAWCDDPVVTLASFAPLLREVFTACALGRAPDPAAEFAAATAAMESFQRRLDRDLRTAWPRDPRLAGPVLAVEAHDGETHNHRQRVLRLRMAGGGSVAYKPRPAGCEDVFAAPRGSVFSLLNRVSGGAVRLPVFRTWRGKGRDRRAYSWSEWIEPGPQGVLLADGDEELRGTVLSPERAGTFWRRAGELTAVAYAFGLSDLIAGNLLVGGDGPLYYPVDLEVVLNPGTALAATGLVPDGHGTHHVGLENTARWCAVDGPLAAFLPGPGGLALVRRRSAWGEPDSRTVVADTEGRVGYGPYAPAFVRGMFEAWVLMCRYREELAARLERDFAVRVLLRSTAEYTGDDPPGDPTPAEAAQLARGDVPYFFRSAGGGPLLTVDGPAGEAESDLPPDAGLRAGARLDLSSLGIALRDALAYAAPGELAGHGVRVTPDSAVIDWPEGGRSFTWTWSPESVRLHTDPAAGELAARLLRLDRLDTSLRVEWTEGGFSDTALEEKMRALTDEGMALLAELDDWPTPAWVGTAAAEAAGRLVQHADGHRELRERCLARMTAAMERGELPGKDVAYTTDALRVGDGRSQVYGTKFTPVDGVLVPLPIEDPGGVDARRAAMGLGTLAEYTVVIRNRFGTGGTTS</sequence>
<evidence type="ECO:0000259" key="1">
    <source>
        <dbReference type="Pfam" id="PF13575"/>
    </source>
</evidence>
<feature type="domain" description="Lantibiotic biosynthesis protein dehydration" evidence="1">
    <location>
        <begin position="122"/>
        <end position="307"/>
    </location>
</feature>
<gene>
    <name evidence="2" type="ORF">Afil01_12650</name>
</gene>
<dbReference type="Pfam" id="PF20329">
    <property type="entry name" value="DUF6624"/>
    <property type="match status" value="1"/>
</dbReference>
<dbReference type="EMBL" id="BSTX01000001">
    <property type="protein sequence ID" value="GLZ76458.1"/>
    <property type="molecule type" value="Genomic_DNA"/>
</dbReference>
<accession>A0A9W6SHM9</accession>
<comment type="caution">
    <text evidence="2">The sequence shown here is derived from an EMBL/GenBank/DDBJ whole genome shotgun (WGS) entry which is preliminary data.</text>
</comment>
<dbReference type="Proteomes" id="UP001165079">
    <property type="component" value="Unassembled WGS sequence"/>
</dbReference>
<evidence type="ECO:0000313" key="2">
    <source>
        <dbReference type="EMBL" id="GLZ76458.1"/>
    </source>
</evidence>
<keyword evidence="3" id="KW-1185">Reference proteome</keyword>
<dbReference type="Pfam" id="PF13575">
    <property type="entry name" value="DUF4135"/>
    <property type="match status" value="1"/>
</dbReference>
<reference evidence="2" key="1">
    <citation type="submission" date="2023-03" db="EMBL/GenBank/DDBJ databases">
        <title>Actinorhabdospora filicis NBRC 111898.</title>
        <authorList>
            <person name="Ichikawa N."/>
            <person name="Sato H."/>
            <person name="Tonouchi N."/>
        </authorList>
    </citation>
    <scope>NUCLEOTIDE SEQUENCE</scope>
    <source>
        <strain evidence="2">NBRC 111898</strain>
    </source>
</reference>